<dbReference type="InterPro" id="IPR036721">
    <property type="entry name" value="RCK_C_sf"/>
</dbReference>
<keyword evidence="10" id="KW-1185">Reference proteome</keyword>
<dbReference type="PANTHER" id="PTHR43652:SF2">
    <property type="entry name" value="BASIC AMINO ACID ANTIPORTER YFCC-RELATED"/>
    <property type="match status" value="1"/>
</dbReference>
<dbReference type="SUPFAM" id="SSF116726">
    <property type="entry name" value="TrkA C-terminal domain-like"/>
    <property type="match status" value="2"/>
</dbReference>
<dbReference type="GO" id="GO:0006813">
    <property type="term" value="P:potassium ion transport"/>
    <property type="evidence" value="ECO:0007669"/>
    <property type="project" value="InterPro"/>
</dbReference>
<comment type="caution">
    <text evidence="9">The sequence shown here is derived from an EMBL/GenBank/DDBJ whole genome shotgun (WGS) entry which is preliminary data.</text>
</comment>
<evidence type="ECO:0000256" key="3">
    <source>
        <dbReference type="ARBA" id="ARBA00022692"/>
    </source>
</evidence>
<dbReference type="PANTHER" id="PTHR43652">
    <property type="entry name" value="BASIC AMINO ACID ANTIPORTER YFCC-RELATED"/>
    <property type="match status" value="1"/>
</dbReference>
<evidence type="ECO:0000313" key="9">
    <source>
        <dbReference type="EMBL" id="TGN40082.1"/>
    </source>
</evidence>
<feature type="domain" description="RCK C-terminal" evidence="8">
    <location>
        <begin position="205"/>
        <end position="289"/>
    </location>
</feature>
<dbReference type="AlphaFoldDB" id="A0A4Z1CHJ1"/>
<evidence type="ECO:0000256" key="1">
    <source>
        <dbReference type="ARBA" id="ARBA00004141"/>
    </source>
</evidence>
<feature type="transmembrane region" description="Helical" evidence="7">
    <location>
        <begin position="527"/>
        <end position="546"/>
    </location>
</feature>
<dbReference type="GO" id="GO:0008324">
    <property type="term" value="F:monoatomic cation transmembrane transporter activity"/>
    <property type="evidence" value="ECO:0007669"/>
    <property type="project" value="InterPro"/>
</dbReference>
<keyword evidence="6 7" id="KW-0472">Membrane</keyword>
<dbReference type="InterPro" id="IPR006037">
    <property type="entry name" value="RCK_C"/>
</dbReference>
<comment type="subcellular location">
    <subcellularLocation>
        <location evidence="1">Membrane</location>
        <topology evidence="1">Multi-pass membrane protein</topology>
    </subcellularLocation>
</comment>
<dbReference type="EMBL" id="SRPF01000002">
    <property type="protein sequence ID" value="TGN40082.1"/>
    <property type="molecule type" value="Genomic_DNA"/>
</dbReference>
<evidence type="ECO:0000256" key="4">
    <source>
        <dbReference type="ARBA" id="ARBA00022737"/>
    </source>
</evidence>
<feature type="transmembrane region" description="Helical" evidence="7">
    <location>
        <begin position="135"/>
        <end position="153"/>
    </location>
</feature>
<dbReference type="OrthoDB" id="9809303at2"/>
<accession>A0A4Z1CHJ1</accession>
<evidence type="ECO:0000256" key="6">
    <source>
        <dbReference type="ARBA" id="ARBA00023136"/>
    </source>
</evidence>
<dbReference type="Pfam" id="PF03600">
    <property type="entry name" value="CitMHS"/>
    <property type="match status" value="2"/>
</dbReference>
<dbReference type="InterPro" id="IPR004680">
    <property type="entry name" value="Cit_transptr-like_dom"/>
</dbReference>
<gene>
    <name evidence="9" type="ORF">E5Q11_07255</name>
</gene>
<keyword evidence="4" id="KW-0677">Repeat</keyword>
<feature type="domain" description="RCK C-terminal" evidence="8">
    <location>
        <begin position="297"/>
        <end position="381"/>
    </location>
</feature>
<dbReference type="Pfam" id="PF02080">
    <property type="entry name" value="TrkA_C"/>
    <property type="match status" value="2"/>
</dbReference>
<organism evidence="9 10">
    <name type="scientific">Marinobacter confluentis</name>
    <dbReference type="NCBI Taxonomy" id="1697557"/>
    <lineage>
        <taxon>Bacteria</taxon>
        <taxon>Pseudomonadati</taxon>
        <taxon>Pseudomonadota</taxon>
        <taxon>Gammaproteobacteria</taxon>
        <taxon>Pseudomonadales</taxon>
        <taxon>Marinobacteraceae</taxon>
        <taxon>Marinobacter</taxon>
    </lineage>
</organism>
<feature type="transmembrane region" description="Helical" evidence="7">
    <location>
        <begin position="566"/>
        <end position="588"/>
    </location>
</feature>
<feature type="transmembrane region" description="Helical" evidence="7">
    <location>
        <begin position="398"/>
        <end position="416"/>
    </location>
</feature>
<feature type="transmembrane region" description="Helical" evidence="7">
    <location>
        <begin position="488"/>
        <end position="515"/>
    </location>
</feature>
<proteinExistence type="predicted"/>
<evidence type="ECO:0000313" key="10">
    <source>
        <dbReference type="Proteomes" id="UP000298325"/>
    </source>
</evidence>
<dbReference type="FunFam" id="3.30.70.1450:FF:000009">
    <property type="entry name" value="SLC13 family permease"/>
    <property type="match status" value="1"/>
</dbReference>
<feature type="transmembrane region" description="Helical" evidence="7">
    <location>
        <begin position="452"/>
        <end position="476"/>
    </location>
</feature>
<dbReference type="InterPro" id="IPR051679">
    <property type="entry name" value="DASS-Related_Transporters"/>
</dbReference>
<evidence type="ECO:0000256" key="7">
    <source>
        <dbReference type="SAM" id="Phobius"/>
    </source>
</evidence>
<dbReference type="PROSITE" id="PS01271">
    <property type="entry name" value="NA_SULFATE"/>
    <property type="match status" value="1"/>
</dbReference>
<sequence>MDWQGWFVLSLAVIALVLMSVGRYGPHLVMLSVLIVLSATGVISADEALSGFSNSGLITVVAMFVVAAGIHHSGGVDLVVNYLLRSPRSVRSAQARIMLPVALLSGFLNNTPVVATMIPAIHAWSRKIGISPSKLMIPLSYSAILGGTLTLIGTSTNLVVNGQYQQLTGDDGFSIFSITAVGLPVAVVGIGVMLLFLPRFLPDRKDQQKFGSMREFTLEVAVAFDGPLVGKTVGEAGLRELDRLYLVEIERDGSVVTAVPSEERLRGGDRLVFAGDTQAISDLLRIHGIVPSVHDDEPSLSKDRAERRLVEAALSPQSEVLGMTIRDARFRDRYGAVVLAVARGGERVSGNLGNIRLKPGDVLLLEARPAFVSRQRYAKDFLLINDLETDTPRHDRAYLSWVILLVLVGFAASGSLSMLNAALLGAALMVLTGCCSVGQAQKAVDVPVMLTIAASFSLGAALEATGAAGFVARGILSVSSGNPLLTLLLVYIAVSVLTEVITNNAAAVLVLPVVLSMTGSLGIAPEPYVIAVMMAASASFATPLGYQTNMMVFGPGGYRFMDFVKVGLPMNVFIGLLTVGVISLVYGIRVY</sequence>
<evidence type="ECO:0000259" key="8">
    <source>
        <dbReference type="PROSITE" id="PS51202"/>
    </source>
</evidence>
<feature type="transmembrane region" description="Helical" evidence="7">
    <location>
        <begin position="6"/>
        <end position="21"/>
    </location>
</feature>
<protein>
    <submittedName>
        <fullName evidence="9">SLC13 family permease</fullName>
    </submittedName>
</protein>
<dbReference type="RefSeq" id="WP_135802744.1">
    <property type="nucleotide sequence ID" value="NZ_SRPF01000002.1"/>
</dbReference>
<reference evidence="9 10" key="1">
    <citation type="submission" date="2019-04" db="EMBL/GenBank/DDBJ databases">
        <authorList>
            <person name="Park S."/>
            <person name="Yoon J.-H."/>
        </authorList>
    </citation>
    <scope>NUCLEOTIDE SEQUENCE [LARGE SCALE GENOMIC DNA]</scope>
    <source>
        <strain evidence="9 10">HJM-18</strain>
    </source>
</reference>
<evidence type="ECO:0000256" key="5">
    <source>
        <dbReference type="ARBA" id="ARBA00022989"/>
    </source>
</evidence>
<dbReference type="PROSITE" id="PS51202">
    <property type="entry name" value="RCK_C"/>
    <property type="match status" value="2"/>
</dbReference>
<dbReference type="Gene3D" id="3.30.70.1450">
    <property type="entry name" value="Regulator of K+ conductance, C-terminal domain"/>
    <property type="match status" value="2"/>
</dbReference>
<keyword evidence="2" id="KW-0813">Transport</keyword>
<evidence type="ECO:0000256" key="2">
    <source>
        <dbReference type="ARBA" id="ARBA00022448"/>
    </source>
</evidence>
<name>A0A4Z1CHJ1_9GAMM</name>
<dbReference type="Proteomes" id="UP000298325">
    <property type="component" value="Unassembled WGS sequence"/>
</dbReference>
<feature type="transmembrane region" description="Helical" evidence="7">
    <location>
        <begin position="57"/>
        <end position="84"/>
    </location>
</feature>
<dbReference type="InterPro" id="IPR031312">
    <property type="entry name" value="Na/sul_symport_CS"/>
</dbReference>
<dbReference type="GO" id="GO:0005886">
    <property type="term" value="C:plasma membrane"/>
    <property type="evidence" value="ECO:0007669"/>
    <property type="project" value="TreeGrafter"/>
</dbReference>
<feature type="transmembrane region" description="Helical" evidence="7">
    <location>
        <begin position="28"/>
        <end position="45"/>
    </location>
</feature>
<keyword evidence="3 7" id="KW-0812">Transmembrane</keyword>
<keyword evidence="5 7" id="KW-1133">Transmembrane helix</keyword>
<feature type="transmembrane region" description="Helical" evidence="7">
    <location>
        <begin position="173"/>
        <end position="197"/>
    </location>
</feature>